<gene>
    <name evidence="3" type="ORF">CAOG_007348</name>
</gene>
<accession>A0A0D2WWT7</accession>
<comment type="similarity">
    <text evidence="1">Belongs to the DSS1/SEM1 family.</text>
</comment>
<dbReference type="PANTHER" id="PTHR16771:SF0">
    <property type="entry name" value="26S PROTEASOME COMPLEX SUBUNIT SEM1"/>
    <property type="match status" value="1"/>
</dbReference>
<dbReference type="GO" id="GO:0008541">
    <property type="term" value="C:proteasome regulatory particle, lid subcomplex"/>
    <property type="evidence" value="ECO:0007669"/>
    <property type="project" value="InterPro"/>
</dbReference>
<dbReference type="PANTHER" id="PTHR16771">
    <property type="entry name" value="26 PROTEASOME COMPLEX SUBUNIT DSS1"/>
    <property type="match status" value="1"/>
</dbReference>
<evidence type="ECO:0000256" key="2">
    <source>
        <dbReference type="SAM" id="MobiDB-lite"/>
    </source>
</evidence>
<dbReference type="RefSeq" id="XP_004343207.1">
    <property type="nucleotide sequence ID" value="XM_004343157.2"/>
</dbReference>
<reference evidence="4" key="1">
    <citation type="submission" date="2011-02" db="EMBL/GenBank/DDBJ databases">
        <title>The Genome Sequence of Capsaspora owczarzaki ATCC 30864.</title>
        <authorList>
            <person name="Russ C."/>
            <person name="Cuomo C."/>
            <person name="Burger G."/>
            <person name="Gray M.W."/>
            <person name="Holland P.W.H."/>
            <person name="King N."/>
            <person name="Lang F.B.F."/>
            <person name="Roger A.J."/>
            <person name="Ruiz-Trillo I."/>
            <person name="Young S.K."/>
            <person name="Zeng Q."/>
            <person name="Gargeya S."/>
            <person name="Alvarado L."/>
            <person name="Berlin A."/>
            <person name="Chapman S.B."/>
            <person name="Chen Z."/>
            <person name="Freedman E."/>
            <person name="Gellesch M."/>
            <person name="Goldberg J."/>
            <person name="Griggs A."/>
            <person name="Gujja S."/>
            <person name="Heilman E."/>
            <person name="Heiman D."/>
            <person name="Howarth C."/>
            <person name="Mehta T."/>
            <person name="Neiman D."/>
            <person name="Pearson M."/>
            <person name="Roberts A."/>
            <person name="Saif S."/>
            <person name="Shea T."/>
            <person name="Shenoy N."/>
            <person name="Sisk P."/>
            <person name="Stolte C."/>
            <person name="Sykes S."/>
            <person name="White J."/>
            <person name="Yandava C."/>
            <person name="Haas B."/>
            <person name="Nusbaum C."/>
            <person name="Birren B."/>
        </authorList>
    </citation>
    <scope>NUCLEOTIDE SEQUENCE</scope>
    <source>
        <strain evidence="4">ATCC 30864</strain>
    </source>
</reference>
<dbReference type="GO" id="GO:0000724">
    <property type="term" value="P:double-strand break repair via homologous recombination"/>
    <property type="evidence" value="ECO:0007669"/>
    <property type="project" value="TreeGrafter"/>
</dbReference>
<dbReference type="AlphaFoldDB" id="A0A0D2WWT7"/>
<dbReference type="GO" id="GO:0006406">
    <property type="term" value="P:mRNA export from nucleus"/>
    <property type="evidence" value="ECO:0007669"/>
    <property type="project" value="InterPro"/>
</dbReference>
<feature type="region of interest" description="Disordered" evidence="2">
    <location>
        <begin position="1"/>
        <end position="58"/>
    </location>
</feature>
<dbReference type="SMART" id="SM01385">
    <property type="entry name" value="DSS1_SEM1"/>
    <property type="match status" value="1"/>
</dbReference>
<organism evidence="3 4">
    <name type="scientific">Capsaspora owczarzaki (strain ATCC 30864)</name>
    <dbReference type="NCBI Taxonomy" id="595528"/>
    <lineage>
        <taxon>Eukaryota</taxon>
        <taxon>Filasterea</taxon>
        <taxon>Capsaspora</taxon>
    </lineage>
</organism>
<dbReference type="Pfam" id="PF05160">
    <property type="entry name" value="DSS1_SEM1"/>
    <property type="match status" value="1"/>
</dbReference>
<dbReference type="FunCoup" id="A0A0D2WWT7">
    <property type="interactions" value="59"/>
</dbReference>
<dbReference type="STRING" id="595528.A0A0D2WWT7"/>
<name>A0A0D2WWT7_CAPO3</name>
<dbReference type="Proteomes" id="UP000008743">
    <property type="component" value="Unassembled WGS sequence"/>
</dbReference>
<evidence type="ECO:0000313" key="4">
    <source>
        <dbReference type="Proteomes" id="UP000008743"/>
    </source>
</evidence>
<evidence type="ECO:0008006" key="5">
    <source>
        <dbReference type="Google" id="ProtNLM"/>
    </source>
</evidence>
<protein>
    <recommendedName>
        <fullName evidence="5">26S proteasome complex subunit DSS1</fullName>
    </recommendedName>
</protein>
<evidence type="ECO:0000256" key="1">
    <source>
        <dbReference type="ARBA" id="ARBA00034491"/>
    </source>
</evidence>
<dbReference type="GO" id="GO:0043248">
    <property type="term" value="P:proteasome assembly"/>
    <property type="evidence" value="ECO:0007669"/>
    <property type="project" value="InterPro"/>
</dbReference>
<evidence type="ECO:0000313" key="3">
    <source>
        <dbReference type="EMBL" id="KJE97500.1"/>
    </source>
</evidence>
<keyword evidence="4" id="KW-1185">Reference proteome</keyword>
<proteinExistence type="inferred from homology"/>
<dbReference type="EMBL" id="KE346374">
    <property type="protein sequence ID" value="KJE97500.1"/>
    <property type="molecule type" value="Genomic_DNA"/>
</dbReference>
<sequence>MSSAATASKDAKQEPATANVDLLEEDDEFEEFPQEEWNGSAEDKTDQQLWEDNWDDDAAEDDFAKQLRAELSQSTAMAQ</sequence>
<dbReference type="InParanoid" id="A0A0D2WWT7"/>
<feature type="compositionally biased region" description="Acidic residues" evidence="2">
    <location>
        <begin position="22"/>
        <end position="34"/>
    </location>
</feature>
<dbReference type="InterPro" id="IPR007834">
    <property type="entry name" value="DSS1_SEM1"/>
</dbReference>
<dbReference type="OMA" id="TLWENNW"/>